<evidence type="ECO:0000256" key="1">
    <source>
        <dbReference type="SAM" id="MobiDB-lite"/>
    </source>
</evidence>
<dbReference type="InterPro" id="IPR019433">
    <property type="entry name" value="GPI_ManTrfase_II_coact_Pga1"/>
</dbReference>
<dbReference type="GO" id="GO:0000030">
    <property type="term" value="F:mannosyltransferase activity"/>
    <property type="evidence" value="ECO:0007669"/>
    <property type="project" value="TreeGrafter"/>
</dbReference>
<feature type="region of interest" description="Disordered" evidence="1">
    <location>
        <begin position="157"/>
        <end position="188"/>
    </location>
</feature>
<reference evidence="2" key="1">
    <citation type="submission" date="2020-10" db="EMBL/GenBank/DDBJ databases">
        <title>High-Quality Genome Resource of Clonostachys rosea strain S41 by Oxford Nanopore Long-Read Sequencing.</title>
        <authorList>
            <person name="Wang H."/>
        </authorList>
    </citation>
    <scope>NUCLEOTIDE SEQUENCE</scope>
    <source>
        <strain evidence="2">S41</strain>
    </source>
</reference>
<comment type="caution">
    <text evidence="2">The sequence shown here is derived from an EMBL/GenBank/DDBJ whole genome shotgun (WGS) entry which is preliminary data.</text>
</comment>
<protein>
    <submittedName>
        <fullName evidence="2">Uncharacterized protein</fullName>
    </submittedName>
</protein>
<proteinExistence type="predicted"/>
<gene>
    <name evidence="2" type="ORF">IM811_012596</name>
</gene>
<accession>A0A8H7NDU7</accession>
<evidence type="ECO:0000313" key="2">
    <source>
        <dbReference type="EMBL" id="KAF9753838.1"/>
    </source>
</evidence>
<organism evidence="2 3">
    <name type="scientific">Bionectria ochroleuca</name>
    <name type="common">Gliocladium roseum</name>
    <dbReference type="NCBI Taxonomy" id="29856"/>
    <lineage>
        <taxon>Eukaryota</taxon>
        <taxon>Fungi</taxon>
        <taxon>Dikarya</taxon>
        <taxon>Ascomycota</taxon>
        <taxon>Pezizomycotina</taxon>
        <taxon>Sordariomycetes</taxon>
        <taxon>Hypocreomycetidae</taxon>
        <taxon>Hypocreales</taxon>
        <taxon>Bionectriaceae</taxon>
        <taxon>Clonostachys</taxon>
    </lineage>
</organism>
<evidence type="ECO:0000313" key="3">
    <source>
        <dbReference type="Proteomes" id="UP000616885"/>
    </source>
</evidence>
<dbReference type="GO" id="GO:0031501">
    <property type="term" value="C:mannosyltransferase complex"/>
    <property type="evidence" value="ECO:0007669"/>
    <property type="project" value="TreeGrafter"/>
</dbReference>
<dbReference type="PANTHER" id="PTHR28022">
    <property type="entry name" value="GPI MANNOSYLTRANSFERASE 2 SUBUNIT PGA1"/>
    <property type="match status" value="1"/>
</dbReference>
<dbReference type="EMBL" id="JADCTT010000004">
    <property type="protein sequence ID" value="KAF9753838.1"/>
    <property type="molecule type" value="Genomic_DNA"/>
</dbReference>
<dbReference type="Proteomes" id="UP000616885">
    <property type="component" value="Unassembled WGS sequence"/>
</dbReference>
<dbReference type="AlphaFoldDB" id="A0A8H7NDU7"/>
<name>A0A8H7NDU7_BIOOC</name>
<dbReference type="GO" id="GO:0005789">
    <property type="term" value="C:endoplasmic reticulum membrane"/>
    <property type="evidence" value="ECO:0007669"/>
    <property type="project" value="TreeGrafter"/>
</dbReference>
<dbReference type="PANTHER" id="PTHR28022:SF1">
    <property type="entry name" value="GPI MANNOSYLTRANSFERASE 2 SUBUNIT PGA1"/>
    <property type="match status" value="1"/>
</dbReference>
<dbReference type="GO" id="GO:0006506">
    <property type="term" value="P:GPI anchor biosynthetic process"/>
    <property type="evidence" value="ECO:0007669"/>
    <property type="project" value="TreeGrafter"/>
</dbReference>
<sequence length="246" mass="27120">MCSPASDILAVTYGPSPVHTSPPFNACTPRLLTSLLLLIGALTAFTSANVEKAIFLGPATVNIPLQKPTLSDLNLHTLTPETTGNTIRTRLARQFPQEGIDPLLPGFSSTHSQRGRDTSSASAGLLLYEPTNFALDVFELNTVWDTPELIQSLAEYATSRQDDDEEAANPDPKPRVYRPAQDDNAGERQSSVLLLRIHATADYFTHDQELMKNPPQSWSTSPWTRFYTTFSPVHYFQRWGTSSASP</sequence>